<dbReference type="InterPro" id="IPR000210">
    <property type="entry name" value="BTB/POZ_dom"/>
</dbReference>
<evidence type="ECO:0000313" key="3">
    <source>
        <dbReference type="Proteomes" id="UP000016924"/>
    </source>
</evidence>
<dbReference type="GeneID" id="19902140"/>
<sequence>MDAPHNELMSALATLLEAGKYSDLTIVCGERRWAVHRAVICSRSGFFDGACSNRFREAETGIIDLSEDEEDAVEHMIKYFYHLDYLVKSRPSSPRARGARSPSPRRPRKLNLALVEDPLLAQAANTTIPSHAIPLTPPDEAASRFESLSLNEKTPMTPHEMEEEADDYFSLAMPEQEVDSAVPHLILHAKMYAIAEKYGIKGLKSLARSKFSTQVEQHWSSAEFPETIQDVYETTVDSDRGLRDIVVQTFRAHPELARRKDVEAVVKETPGVAWDLFRVGWGMPVTA</sequence>
<dbReference type="InterPro" id="IPR011333">
    <property type="entry name" value="SKP1/BTB/POZ_sf"/>
</dbReference>
<dbReference type="HOGENOM" id="CLU_057752_5_2_1"/>
<dbReference type="STRING" id="1168221.R7YVD0"/>
<name>R7YVD0_CONA1</name>
<dbReference type="Pfam" id="PF00651">
    <property type="entry name" value="BTB"/>
    <property type="match status" value="1"/>
</dbReference>
<reference evidence="3" key="1">
    <citation type="submission" date="2012-06" db="EMBL/GenBank/DDBJ databases">
        <title>The genome sequence of Coniosporium apollinis CBS 100218.</title>
        <authorList>
            <consortium name="The Broad Institute Genome Sequencing Platform"/>
            <person name="Cuomo C."/>
            <person name="Gorbushina A."/>
            <person name="Noack S."/>
            <person name="Walker B."/>
            <person name="Young S.K."/>
            <person name="Zeng Q."/>
            <person name="Gargeya S."/>
            <person name="Fitzgerald M."/>
            <person name="Haas B."/>
            <person name="Abouelleil A."/>
            <person name="Alvarado L."/>
            <person name="Arachchi H.M."/>
            <person name="Berlin A.M."/>
            <person name="Chapman S.B."/>
            <person name="Goldberg J."/>
            <person name="Griggs A."/>
            <person name="Gujja S."/>
            <person name="Hansen M."/>
            <person name="Howarth C."/>
            <person name="Imamovic A."/>
            <person name="Larimer J."/>
            <person name="McCowan C."/>
            <person name="Montmayeur A."/>
            <person name="Murphy C."/>
            <person name="Neiman D."/>
            <person name="Pearson M."/>
            <person name="Priest M."/>
            <person name="Roberts A."/>
            <person name="Saif S."/>
            <person name="Shea T."/>
            <person name="Sisk P."/>
            <person name="Sykes S."/>
            <person name="Wortman J."/>
            <person name="Nusbaum C."/>
            <person name="Birren B."/>
        </authorList>
    </citation>
    <scope>NUCLEOTIDE SEQUENCE [LARGE SCALE GENOMIC DNA]</scope>
    <source>
        <strain evidence="3">CBS 100218</strain>
    </source>
</reference>
<organism evidence="2 3">
    <name type="scientific">Coniosporium apollinis (strain CBS 100218)</name>
    <name type="common">Rock-inhabiting black yeast</name>
    <dbReference type="NCBI Taxonomy" id="1168221"/>
    <lineage>
        <taxon>Eukaryota</taxon>
        <taxon>Fungi</taxon>
        <taxon>Dikarya</taxon>
        <taxon>Ascomycota</taxon>
        <taxon>Pezizomycotina</taxon>
        <taxon>Dothideomycetes</taxon>
        <taxon>Dothideomycetes incertae sedis</taxon>
        <taxon>Coniosporium</taxon>
    </lineage>
</organism>
<feature type="domain" description="BTB" evidence="1">
    <location>
        <begin position="22"/>
        <end position="89"/>
    </location>
</feature>
<dbReference type="OrthoDB" id="6359816at2759"/>
<dbReference type="AlphaFoldDB" id="R7YVD0"/>
<protein>
    <recommendedName>
        <fullName evidence="1">BTB domain-containing protein</fullName>
    </recommendedName>
</protein>
<keyword evidence="3" id="KW-1185">Reference proteome</keyword>
<dbReference type="PANTHER" id="PTHR47843">
    <property type="entry name" value="BTB DOMAIN-CONTAINING PROTEIN-RELATED"/>
    <property type="match status" value="1"/>
</dbReference>
<dbReference type="eggNOG" id="ENOG502SP2V">
    <property type="taxonomic scope" value="Eukaryota"/>
</dbReference>
<dbReference type="OMA" id="FYHMDYL"/>
<evidence type="ECO:0000259" key="1">
    <source>
        <dbReference type="PROSITE" id="PS50097"/>
    </source>
</evidence>
<dbReference type="SUPFAM" id="SSF54695">
    <property type="entry name" value="POZ domain"/>
    <property type="match status" value="1"/>
</dbReference>
<dbReference type="EMBL" id="JH767575">
    <property type="protein sequence ID" value="EON65591.1"/>
    <property type="molecule type" value="Genomic_DNA"/>
</dbReference>
<evidence type="ECO:0000313" key="2">
    <source>
        <dbReference type="EMBL" id="EON65591.1"/>
    </source>
</evidence>
<proteinExistence type="predicted"/>
<dbReference type="PROSITE" id="PS50097">
    <property type="entry name" value="BTB"/>
    <property type="match status" value="1"/>
</dbReference>
<dbReference type="RefSeq" id="XP_007780908.1">
    <property type="nucleotide sequence ID" value="XM_007782718.1"/>
</dbReference>
<dbReference type="PANTHER" id="PTHR47843:SF5">
    <property type="entry name" value="BTB_POZ DOMAIN PROTEIN"/>
    <property type="match status" value="1"/>
</dbReference>
<accession>R7YVD0</accession>
<gene>
    <name evidence="2" type="ORF">W97_04829</name>
</gene>
<dbReference type="Proteomes" id="UP000016924">
    <property type="component" value="Unassembled WGS sequence"/>
</dbReference>
<dbReference type="CDD" id="cd18186">
    <property type="entry name" value="BTB_POZ_ZBTB_KLHL-like"/>
    <property type="match status" value="1"/>
</dbReference>
<dbReference type="Gene3D" id="3.30.710.10">
    <property type="entry name" value="Potassium Channel Kv1.1, Chain A"/>
    <property type="match status" value="1"/>
</dbReference>